<dbReference type="SUPFAM" id="SSF51126">
    <property type="entry name" value="Pectin lyase-like"/>
    <property type="match status" value="1"/>
</dbReference>
<dbReference type="RefSeq" id="WP_211632358.1">
    <property type="nucleotide sequence ID" value="NZ_CP073100.1"/>
</dbReference>
<accession>A0A975J0Y6</accession>
<dbReference type="Pfam" id="PF12951">
    <property type="entry name" value="PATR"/>
    <property type="match status" value="1"/>
</dbReference>
<name>A0A975J0Y6_9BACT</name>
<feature type="signal peptide" evidence="2">
    <location>
        <begin position="1"/>
        <end position="23"/>
    </location>
</feature>
<dbReference type="NCBIfam" id="TIGR02601">
    <property type="entry name" value="autotrns_rpt"/>
    <property type="match status" value="1"/>
</dbReference>
<evidence type="ECO:0000256" key="2">
    <source>
        <dbReference type="SAM" id="SignalP"/>
    </source>
</evidence>
<organism evidence="3 4">
    <name type="scientific">Luteolibacter ambystomatis</name>
    <dbReference type="NCBI Taxonomy" id="2824561"/>
    <lineage>
        <taxon>Bacteria</taxon>
        <taxon>Pseudomonadati</taxon>
        <taxon>Verrucomicrobiota</taxon>
        <taxon>Verrucomicrobiia</taxon>
        <taxon>Verrucomicrobiales</taxon>
        <taxon>Verrucomicrobiaceae</taxon>
        <taxon>Luteolibacter</taxon>
    </lineage>
</organism>
<dbReference type="InterPro" id="IPR013425">
    <property type="entry name" value="Autotrns_rpt"/>
</dbReference>
<evidence type="ECO:0000313" key="4">
    <source>
        <dbReference type="Proteomes" id="UP000676169"/>
    </source>
</evidence>
<protein>
    <submittedName>
        <fullName evidence="3">Autotransporter-associated beta strand repeat-containing protein</fullName>
    </submittedName>
</protein>
<gene>
    <name evidence="3" type="ORF">KBB96_03580</name>
</gene>
<feature type="chain" id="PRO_5037432787" evidence="2">
    <location>
        <begin position="24"/>
        <end position="788"/>
    </location>
</feature>
<dbReference type="AlphaFoldDB" id="A0A975J0Y6"/>
<dbReference type="InterPro" id="IPR011050">
    <property type="entry name" value="Pectin_lyase_fold/virulence"/>
</dbReference>
<dbReference type="KEGG" id="lamb:KBB96_03580"/>
<sequence length="788" mass="78320">MHTQTYPLIVSGALFFAALPASADTWTGTTSTAWNVDTNWQDGTQPASGEAIVFDSSSTANLATTLGAAFSVSGISVVSPTATVSIANGTGGSLTLGAGGIDLSAATQNLTFTSTPTPGADQTWNVATGRALTFTLPTNTTFNLGGKNILKSGTGTLASAGANLSNGTLEIAAGSFTLNGNSSVAAGIQATATLQLDTGATFATSRNSGNITVAGNVKFNGGTWTMDGGAVGSFSGPIDVSANGGTVRYLTTSTGGITQILSGAVTGSGIFHLQNHATSHANNRYDLTGNNTAFTGTFAIDGTSGNRSVRIAAANAGGAAATWTIGAANTLQVSNVATTLGNVNVTLGGKLEYLTGGTITVPSGKSVVVDAVAPSTATTTLNSAATVNHSGTFTAGRASVVNLNTGTAWTQSGAFSLVGNGGYGATVTLNTGATFSYTGASPILLNPGASSNATLTLAGGTFTTGAPFQTTTSSTTPGTNNGILILQGGGTLKLSADLADIIAAPTGTAVKNLVQLGTGGGIIDTNSHTAILGQAITGAGGLTKAGNGTLALTGTNTYTGDTTVTGGTLSLGTATLADASKVKITTGATLALDHGTTDTVDQLFIDGVQQLSGTWGAPGSGAAHTSAVFSGTGFLSVTTAPVPYEGWTITKGLTTGTNAAKSDNPDNDGFNNLGEFAFDGNPLSGATDGRIALRNTPDGPTITFPVRKNAGAFVGDSDGLLSPLVDGVRYRVQASTDLMNWNTLVFETAPDTTGLPALSDAAGWEYRTFQIAPGNPKAFLRVKITDTP</sequence>
<evidence type="ECO:0000313" key="3">
    <source>
        <dbReference type="EMBL" id="QUE51974.1"/>
    </source>
</evidence>
<proteinExistence type="predicted"/>
<keyword evidence="1 2" id="KW-0732">Signal</keyword>
<evidence type="ECO:0000256" key="1">
    <source>
        <dbReference type="ARBA" id="ARBA00022729"/>
    </source>
</evidence>
<dbReference type="Proteomes" id="UP000676169">
    <property type="component" value="Chromosome"/>
</dbReference>
<reference evidence="3" key="1">
    <citation type="submission" date="2021-04" db="EMBL/GenBank/DDBJ databases">
        <title>Luteolibacter sp. 32A isolated from the skin of an Anderson's salamander (Ambystoma andersonii).</title>
        <authorList>
            <person name="Spergser J."/>
            <person name="Busse H.-J."/>
        </authorList>
    </citation>
    <scope>NUCLEOTIDE SEQUENCE</scope>
    <source>
        <strain evidence="3">32A</strain>
    </source>
</reference>
<keyword evidence="4" id="KW-1185">Reference proteome</keyword>
<dbReference type="EMBL" id="CP073100">
    <property type="protein sequence ID" value="QUE51974.1"/>
    <property type="molecule type" value="Genomic_DNA"/>
</dbReference>